<evidence type="ECO:0000313" key="1">
    <source>
        <dbReference type="EMBL" id="VFU17740.1"/>
    </source>
</evidence>
<sequence>MPEPKRFTPQFEEGAVRLVRTSGRTQREVAHDLGIGLSTLVRWIARGRDRLIEAPAAPAGGESVAQLIYISAERMDTAVDRRFNIFGSTKRVCNMRLIHTIAVSALTIAASITIASAQTGPVATACKDDIAKLCAGKAHDGEVRICLETNYDKVAAACKTALDTTGGGHGKGLGMGR</sequence>
<dbReference type="Pfam" id="PF01527">
    <property type="entry name" value="HTH_Tnp_1"/>
    <property type="match status" value="1"/>
</dbReference>
<dbReference type="OrthoDB" id="7060861at2"/>
<protein>
    <recommendedName>
        <fullName evidence="3">Transposase</fullName>
    </recommendedName>
</protein>
<geneLocation type="plasmid" evidence="1 2">
    <name>3</name>
</geneLocation>
<accession>A0A4U8Z941</accession>
<dbReference type="Proteomes" id="UP000294360">
    <property type="component" value="Plasmid 3"/>
</dbReference>
<reference evidence="1 2" key="1">
    <citation type="submission" date="2019-03" db="EMBL/GenBank/DDBJ databases">
        <authorList>
            <person name="Kox A.R. M."/>
        </authorList>
    </citation>
    <scope>NUCLEOTIDE SEQUENCE [LARGE SCALE GENOMIC DNA]</scope>
    <source>
        <strain evidence="1">MTUNDRAET4 annotated genome</strain>
        <plasmid evidence="2">3</plasmid>
    </source>
</reference>
<gene>
    <name evidence="1" type="ORF">MTUNDRAET4_0227</name>
</gene>
<dbReference type="GO" id="GO:0006313">
    <property type="term" value="P:DNA transposition"/>
    <property type="evidence" value="ECO:0007669"/>
    <property type="project" value="InterPro"/>
</dbReference>
<dbReference type="GO" id="GO:0004803">
    <property type="term" value="F:transposase activity"/>
    <property type="evidence" value="ECO:0007669"/>
    <property type="project" value="InterPro"/>
</dbReference>
<dbReference type="EMBL" id="LR536452">
    <property type="protein sequence ID" value="VFU17740.1"/>
    <property type="molecule type" value="Genomic_DNA"/>
</dbReference>
<dbReference type="GO" id="GO:0003677">
    <property type="term" value="F:DNA binding"/>
    <property type="evidence" value="ECO:0007669"/>
    <property type="project" value="InterPro"/>
</dbReference>
<dbReference type="KEGG" id="mtun:MTUNDRAET4_0227.2"/>
<dbReference type="AlphaFoldDB" id="A0A4U8Z941"/>
<dbReference type="SUPFAM" id="SSF46689">
    <property type="entry name" value="Homeodomain-like"/>
    <property type="match status" value="1"/>
</dbReference>
<organism evidence="1 2">
    <name type="scientific">Methylocella tundrae</name>
    <dbReference type="NCBI Taxonomy" id="227605"/>
    <lineage>
        <taxon>Bacteria</taxon>
        <taxon>Pseudomonadati</taxon>
        <taxon>Pseudomonadota</taxon>
        <taxon>Alphaproteobacteria</taxon>
        <taxon>Hyphomicrobiales</taxon>
        <taxon>Beijerinckiaceae</taxon>
        <taxon>Methylocella</taxon>
    </lineage>
</organism>
<dbReference type="InterPro" id="IPR002514">
    <property type="entry name" value="Transposase_8"/>
</dbReference>
<proteinExistence type="predicted"/>
<name>A0A4U8Z941_METTU</name>
<dbReference type="InterPro" id="IPR009057">
    <property type="entry name" value="Homeodomain-like_sf"/>
</dbReference>
<evidence type="ECO:0000313" key="2">
    <source>
        <dbReference type="Proteomes" id="UP000294360"/>
    </source>
</evidence>
<keyword evidence="1" id="KW-0614">Plasmid</keyword>
<dbReference type="Gene3D" id="1.10.10.60">
    <property type="entry name" value="Homeodomain-like"/>
    <property type="match status" value="1"/>
</dbReference>
<evidence type="ECO:0008006" key="3">
    <source>
        <dbReference type="Google" id="ProtNLM"/>
    </source>
</evidence>